<dbReference type="GO" id="GO:0005975">
    <property type="term" value="P:carbohydrate metabolic process"/>
    <property type="evidence" value="ECO:0007669"/>
    <property type="project" value="InterPro"/>
</dbReference>
<keyword evidence="3" id="KW-0326">Glycosidase</keyword>
<dbReference type="EC" id="3.2.1.40" evidence="3"/>
<dbReference type="InterPro" id="IPR008928">
    <property type="entry name" value="6-hairpin_glycosidase_sf"/>
</dbReference>
<dbReference type="RefSeq" id="WP_077497236.1">
    <property type="nucleotide sequence ID" value="NZ_LS483409.1"/>
</dbReference>
<evidence type="ECO:0000259" key="1">
    <source>
        <dbReference type="Pfam" id="PF17389"/>
    </source>
</evidence>
<dbReference type="InterPro" id="IPR012341">
    <property type="entry name" value="6hp_glycosidase-like_sf"/>
</dbReference>
<dbReference type="SUPFAM" id="SSF48208">
    <property type="entry name" value="Six-hairpin glycosidases"/>
    <property type="match status" value="1"/>
</dbReference>
<protein>
    <submittedName>
        <fullName evidence="3">Alpha-L-rhamnosidase</fullName>
        <ecNumber evidence="3">3.2.1.40</ecNumber>
    </submittedName>
</protein>
<dbReference type="PANTHER" id="PTHR34987">
    <property type="entry name" value="C, PUTATIVE (AFU_ORTHOLOGUE AFUA_3G02880)-RELATED"/>
    <property type="match status" value="1"/>
</dbReference>
<gene>
    <name evidence="3" type="primary">ramA</name>
    <name evidence="3" type="ORF">NCTC13773_01665</name>
</gene>
<dbReference type="Gene3D" id="1.50.10.10">
    <property type="match status" value="1"/>
</dbReference>
<dbReference type="Pfam" id="PF17389">
    <property type="entry name" value="Bac_rhamnosid6H"/>
    <property type="match status" value="1"/>
</dbReference>
<dbReference type="PANTHER" id="PTHR34987:SF2">
    <property type="entry name" value="B, PUTATIVE (AFU_ORTHOLOGUE AFUA_7G05040)-RELATED"/>
    <property type="match status" value="1"/>
</dbReference>
<name>A0AA94SAH1_9STRE</name>
<proteinExistence type="predicted"/>
<dbReference type="Gene3D" id="2.60.120.260">
    <property type="entry name" value="Galactose-binding domain-like"/>
    <property type="match status" value="1"/>
</dbReference>
<sequence>MAAKWIGLHSDNRIGSREIYFRKDISLEKLETCQLQILASDRYKLYINGRLTEIGPQRSSQKTRYIDTVDVTDFLKVGLNQIGVIVLTYPESSGNRMFSLIGSGQAGLYLHSDTHPELNSDATWSVYENQKVQLVSESPVFAPLQLYEKRSGNRDLRDWCLRPVSELNWPTATEIKFEDQRYLIERTIPFLYRKARRFKSILVVRESTQDKEVWQDWLTGKTPFLTLPAKSRHMVELDAGEEMTGFLKLQVANGTKSQMRILQSEGYALPERTMVNGLDIPVKGNRLDFENGHLEGFQDDYHVAGFGSQEHPETVEPYWFRTFRFIRLEIEVVEEDLLLGSFDYEETGYPLQVQTQIETSDESLSKIWELSERTLRRCMHETYEDCPFYEQLQYVMDTRAQALYTYTVSADDRLARQAMDYFKDSQFQSGLLNGAAPSHADNIIPTFSIFYILMVLDHSQYFGDKSLVERHFSTIQKVLAYFSNHIGPRGLVERIGTENGKSPHWSFIDWTKEWQESSGVPIVAGGDEITLESLLYLMGLEAAKELALVMDDGLAYATWKQSAIKLKKSLISQTMDSQGFLKDGPTTNRYSQHAQVFGILTGLVSPEEGRKILLTTVERPEQFAQCSVAMSLYLFQALAKVNLYELSDHYWDIWRAMLAKNLTTSIEAVDGERSDCHAWGAVALYVLPTYTLGIQPLDPGFNRILISPKIGHLSWAKGSVITPKGLVSVSWKRTANGLDLTYQAPEGVQVIVEKN</sequence>
<organism evidence="3 4">
    <name type="scientific">Streptococcus gallolyticus</name>
    <dbReference type="NCBI Taxonomy" id="315405"/>
    <lineage>
        <taxon>Bacteria</taxon>
        <taxon>Bacillati</taxon>
        <taxon>Bacillota</taxon>
        <taxon>Bacilli</taxon>
        <taxon>Lactobacillales</taxon>
        <taxon>Streptococcaceae</taxon>
        <taxon>Streptococcus</taxon>
    </lineage>
</organism>
<feature type="domain" description="Alpha-L-rhamnosidase six-hairpin glycosidase" evidence="1">
    <location>
        <begin position="356"/>
        <end position="681"/>
    </location>
</feature>
<dbReference type="GO" id="GO:0030596">
    <property type="term" value="F:alpha-L-rhamnosidase activity"/>
    <property type="evidence" value="ECO:0007669"/>
    <property type="project" value="UniProtKB-EC"/>
</dbReference>
<dbReference type="Gene3D" id="2.60.420.10">
    <property type="entry name" value="Maltose phosphorylase, domain 3"/>
    <property type="match status" value="1"/>
</dbReference>
<keyword evidence="3" id="KW-0378">Hydrolase</keyword>
<evidence type="ECO:0000313" key="3">
    <source>
        <dbReference type="EMBL" id="SQG79849.1"/>
    </source>
</evidence>
<dbReference type="Pfam" id="PF17390">
    <property type="entry name" value="Bac_rhamnosid_C"/>
    <property type="match status" value="1"/>
</dbReference>
<dbReference type="AlphaFoldDB" id="A0AA94SAH1"/>
<evidence type="ECO:0000259" key="2">
    <source>
        <dbReference type="Pfam" id="PF17390"/>
    </source>
</evidence>
<evidence type="ECO:0000313" key="4">
    <source>
        <dbReference type="Proteomes" id="UP000249013"/>
    </source>
</evidence>
<dbReference type="EMBL" id="LS483409">
    <property type="protein sequence ID" value="SQG79849.1"/>
    <property type="molecule type" value="Genomic_DNA"/>
</dbReference>
<feature type="domain" description="Alpha-L-rhamnosidase C-terminal" evidence="2">
    <location>
        <begin position="693"/>
        <end position="752"/>
    </location>
</feature>
<dbReference type="InterPro" id="IPR035398">
    <property type="entry name" value="Bac_rhamnosid_C"/>
</dbReference>
<accession>A0AA94SAH1</accession>
<dbReference type="Proteomes" id="UP000249013">
    <property type="component" value="Chromosome 1"/>
</dbReference>
<reference evidence="3 4" key="1">
    <citation type="submission" date="2018-06" db="EMBL/GenBank/DDBJ databases">
        <authorList>
            <consortium name="Pathogen Informatics"/>
            <person name="Doyle S."/>
        </authorList>
    </citation>
    <scope>NUCLEOTIDE SEQUENCE [LARGE SCALE GENOMIC DNA]</scope>
    <source>
        <strain evidence="3 4">NCTC13773</strain>
    </source>
</reference>
<dbReference type="InterPro" id="IPR035396">
    <property type="entry name" value="Bac_rhamnosid6H"/>
</dbReference>